<gene>
    <name evidence="10" type="primary">uraH</name>
    <name evidence="10" type="ORF">D7W81_03165</name>
</gene>
<evidence type="ECO:0000256" key="6">
    <source>
        <dbReference type="ARBA" id="ARBA00022801"/>
    </source>
</evidence>
<reference evidence="11" key="1">
    <citation type="submission" date="2018-09" db="EMBL/GenBank/DDBJ databases">
        <authorList>
            <person name="Livingstone P.G."/>
            <person name="Whitworth D.E."/>
        </authorList>
    </citation>
    <scope>NUCLEOTIDE SEQUENCE [LARGE SCALE GENOMIC DNA]</scope>
    <source>
        <strain evidence="11">AB050A</strain>
    </source>
</reference>
<evidence type="ECO:0000256" key="4">
    <source>
        <dbReference type="ARBA" id="ARBA00011881"/>
    </source>
</evidence>
<dbReference type="InterPro" id="IPR036817">
    <property type="entry name" value="Transthyretin/HIU_hydrolase_sf"/>
</dbReference>
<dbReference type="InterPro" id="IPR000895">
    <property type="entry name" value="Transthyretin/HIU_hydrolase"/>
</dbReference>
<organism evidence="10 11">
    <name type="scientific">Corallococcus aberystwythensis</name>
    <dbReference type="NCBI Taxonomy" id="2316722"/>
    <lineage>
        <taxon>Bacteria</taxon>
        <taxon>Pseudomonadati</taxon>
        <taxon>Myxococcota</taxon>
        <taxon>Myxococcia</taxon>
        <taxon>Myxococcales</taxon>
        <taxon>Cystobacterineae</taxon>
        <taxon>Myxococcaceae</taxon>
        <taxon>Corallococcus</taxon>
    </lineage>
</organism>
<evidence type="ECO:0000313" key="10">
    <source>
        <dbReference type="EMBL" id="RKH73667.1"/>
    </source>
</evidence>
<dbReference type="GO" id="GO:0006144">
    <property type="term" value="P:purine nucleobase metabolic process"/>
    <property type="evidence" value="ECO:0007669"/>
    <property type="project" value="UniProtKB-KW"/>
</dbReference>
<dbReference type="InterPro" id="IPR014306">
    <property type="entry name" value="Hydroxyisourate_hydrolase"/>
</dbReference>
<dbReference type="EC" id="3.5.2.17" evidence="8"/>
<evidence type="ECO:0000313" key="11">
    <source>
        <dbReference type="Proteomes" id="UP000267003"/>
    </source>
</evidence>
<keyword evidence="11" id="KW-1185">Reference proteome</keyword>
<dbReference type="PANTHER" id="PTHR10395:SF7">
    <property type="entry name" value="5-HYDROXYISOURATE HYDROLASE"/>
    <property type="match status" value="1"/>
</dbReference>
<evidence type="ECO:0000259" key="9">
    <source>
        <dbReference type="SMART" id="SM00095"/>
    </source>
</evidence>
<evidence type="ECO:0000256" key="5">
    <source>
        <dbReference type="ARBA" id="ARBA00022631"/>
    </source>
</evidence>
<keyword evidence="5 8" id="KW-0659">Purine metabolism</keyword>
<evidence type="ECO:0000256" key="1">
    <source>
        <dbReference type="ARBA" id="ARBA00001043"/>
    </source>
</evidence>
<dbReference type="PANTHER" id="PTHR10395">
    <property type="entry name" value="URICASE AND TRANSTHYRETIN-RELATED"/>
    <property type="match status" value="1"/>
</dbReference>
<dbReference type="Pfam" id="PF00576">
    <property type="entry name" value="Transthyretin"/>
    <property type="match status" value="1"/>
</dbReference>
<keyword evidence="6 8" id="KW-0378">Hydrolase</keyword>
<accession>A0A3A8QYN5</accession>
<dbReference type="Proteomes" id="UP000267003">
    <property type="component" value="Unassembled WGS sequence"/>
</dbReference>
<dbReference type="GO" id="GO:0033971">
    <property type="term" value="F:hydroxyisourate hydrolase activity"/>
    <property type="evidence" value="ECO:0007669"/>
    <property type="project" value="UniProtKB-EC"/>
</dbReference>
<evidence type="ECO:0000256" key="2">
    <source>
        <dbReference type="ARBA" id="ARBA00002704"/>
    </source>
</evidence>
<comment type="function">
    <text evidence="2">Catalyzes the hydrolysis of 5-hydroxyisourate (HIU) to 2-oxo-4-hydroxy-4-carboxy-5-ureidoimidazoline (OHCU).</text>
</comment>
<dbReference type="CDD" id="cd05822">
    <property type="entry name" value="TLP_HIUase"/>
    <property type="match status" value="1"/>
</dbReference>
<feature type="binding site" evidence="7">
    <location>
        <position position="7"/>
    </location>
    <ligand>
        <name>substrate</name>
    </ligand>
</feature>
<evidence type="ECO:0000256" key="3">
    <source>
        <dbReference type="ARBA" id="ARBA00009850"/>
    </source>
</evidence>
<evidence type="ECO:0000256" key="7">
    <source>
        <dbReference type="PIRSR" id="PIRSR600895-51"/>
    </source>
</evidence>
<comment type="similarity">
    <text evidence="3 8">Belongs to the transthyretin family. 5-hydroxyisourate hydrolase subfamily.</text>
</comment>
<dbReference type="NCBIfam" id="TIGR02962">
    <property type="entry name" value="hdxy_isourate"/>
    <property type="match status" value="1"/>
</dbReference>
<feature type="binding site" evidence="7">
    <location>
        <position position="46"/>
    </location>
    <ligand>
        <name>substrate</name>
    </ligand>
</feature>
<sequence length="114" mass="12396">MSTLSTHVLDTSTGRPAEGLSLLLEARTTGDLFLEIARGVTNADGRVKDLSGANTKLAPGVYRLTFDTGAWFQARGQRGFYPSVQVLFEVTATDEHYHVPLLLSPFGFSTYRGS</sequence>
<proteinExistence type="inferred from homology"/>
<dbReference type="InterPro" id="IPR023419">
    <property type="entry name" value="Transthyretin_CS"/>
</dbReference>
<dbReference type="SUPFAM" id="SSF49472">
    <property type="entry name" value="Transthyretin (synonym: prealbumin)"/>
    <property type="match status" value="1"/>
</dbReference>
<feature type="binding site" evidence="7">
    <location>
        <position position="111"/>
    </location>
    <ligand>
        <name>substrate</name>
    </ligand>
</feature>
<dbReference type="Gene3D" id="2.60.40.180">
    <property type="entry name" value="Transthyretin/hydroxyisourate hydrolase domain"/>
    <property type="match status" value="1"/>
</dbReference>
<dbReference type="AlphaFoldDB" id="A0A3A8QYN5"/>
<dbReference type="RefSeq" id="WP_120553817.1">
    <property type="nucleotide sequence ID" value="NZ_RAWK01000012.1"/>
</dbReference>
<dbReference type="OrthoDB" id="9792386at2"/>
<comment type="subunit">
    <text evidence="4 8">Homotetramer.</text>
</comment>
<dbReference type="PRINTS" id="PR00189">
    <property type="entry name" value="TRNSTHYRETIN"/>
</dbReference>
<dbReference type="InterPro" id="IPR023416">
    <property type="entry name" value="Transthyretin/HIU_hydrolase_d"/>
</dbReference>
<dbReference type="EMBL" id="RAWK01000012">
    <property type="protein sequence ID" value="RKH73667.1"/>
    <property type="molecule type" value="Genomic_DNA"/>
</dbReference>
<dbReference type="PROSITE" id="PS00769">
    <property type="entry name" value="TRANSTHYRETIN_2"/>
    <property type="match status" value="1"/>
</dbReference>
<name>A0A3A8QYN5_9BACT</name>
<dbReference type="SMART" id="SM00095">
    <property type="entry name" value="TR_THY"/>
    <property type="match status" value="1"/>
</dbReference>
<evidence type="ECO:0000256" key="8">
    <source>
        <dbReference type="RuleBase" id="RU361270"/>
    </source>
</evidence>
<comment type="catalytic activity">
    <reaction evidence="1 8">
        <text>5-hydroxyisourate + H2O = 5-hydroxy-2-oxo-4-ureido-2,5-dihydro-1H-imidazole-5-carboxylate + H(+)</text>
        <dbReference type="Rhea" id="RHEA:23736"/>
        <dbReference type="ChEBI" id="CHEBI:15377"/>
        <dbReference type="ChEBI" id="CHEBI:15378"/>
        <dbReference type="ChEBI" id="CHEBI:18072"/>
        <dbReference type="ChEBI" id="CHEBI:58639"/>
        <dbReference type="EC" id="3.5.2.17"/>
    </reaction>
</comment>
<comment type="caution">
    <text evidence="10">The sequence shown here is derived from an EMBL/GenBank/DDBJ whole genome shotgun (WGS) entry which is preliminary data.</text>
</comment>
<protein>
    <recommendedName>
        <fullName evidence="8">5-hydroxyisourate hydrolase</fullName>
        <shortName evidence="8">HIU hydrolase</shortName>
        <shortName evidence="8">HIUHase</shortName>
        <ecNumber evidence="8">3.5.2.17</ecNumber>
    </recommendedName>
</protein>
<feature type="domain" description="Transthyretin/hydroxyisourate hydrolase" evidence="9">
    <location>
        <begin position="1"/>
        <end position="113"/>
    </location>
</feature>